<comment type="caution">
    <text evidence="1">The sequence shown here is derived from an EMBL/GenBank/DDBJ whole genome shotgun (WGS) entry which is preliminary data.</text>
</comment>
<evidence type="ECO:0000313" key="1">
    <source>
        <dbReference type="EMBL" id="RAI99302.1"/>
    </source>
</evidence>
<organism evidence="1 2">
    <name type="scientific">Aeromonas salmonicida</name>
    <dbReference type="NCBI Taxonomy" id="645"/>
    <lineage>
        <taxon>Bacteria</taxon>
        <taxon>Pseudomonadati</taxon>
        <taxon>Pseudomonadota</taxon>
        <taxon>Gammaproteobacteria</taxon>
        <taxon>Aeromonadales</taxon>
        <taxon>Aeromonadaceae</taxon>
        <taxon>Aeromonas</taxon>
    </lineage>
</organism>
<evidence type="ECO:0000313" key="2">
    <source>
        <dbReference type="Proteomes" id="UP000249422"/>
    </source>
</evidence>
<proteinExistence type="predicted"/>
<sequence>MKVTFPMIKAVLWLGVFGIAVVGTIDRLYWVNSEGLSGAMSSSLLEEKFGITLDEMCRHDKPQHVDFKVLPDHTLQLRCSWLEGGGLTLWPFYSTISVSKPEVVEAFTRLFTGPDLE</sequence>
<reference evidence="1 2" key="1">
    <citation type="submission" date="2018-06" db="EMBL/GenBank/DDBJ databases">
        <title>Freshwater and sediment microbial communities from various areas in North America, analyzing microbe dynamics in response to fracking.</title>
        <authorList>
            <person name="Lamendella R."/>
        </authorList>
    </citation>
    <scope>NUCLEOTIDE SEQUENCE [LARGE SCALE GENOMIC DNA]</scope>
    <source>
        <strain evidence="1 2">17</strain>
    </source>
</reference>
<dbReference type="AlphaFoldDB" id="A0AAX1PCY4"/>
<dbReference type="Proteomes" id="UP000249422">
    <property type="component" value="Unassembled WGS sequence"/>
</dbReference>
<protein>
    <submittedName>
        <fullName evidence="1">Uncharacterized protein</fullName>
    </submittedName>
</protein>
<gene>
    <name evidence="1" type="ORF">DEU50_1259</name>
</gene>
<dbReference type="RefSeq" id="WP_146612932.1">
    <property type="nucleotide sequence ID" value="NZ_CAWNWF010000025.1"/>
</dbReference>
<dbReference type="EMBL" id="QLLM01000025">
    <property type="protein sequence ID" value="RAI99302.1"/>
    <property type="molecule type" value="Genomic_DNA"/>
</dbReference>
<accession>A0AAX1PCY4</accession>
<name>A0AAX1PCY4_AERSA</name>